<dbReference type="EMBL" id="SEWG01000005">
    <property type="protein sequence ID" value="RYU89430.1"/>
    <property type="molecule type" value="Genomic_DNA"/>
</dbReference>
<accession>A0A4Q5LKS5</accession>
<protein>
    <submittedName>
        <fullName evidence="2">VOC family protein</fullName>
    </submittedName>
</protein>
<dbReference type="Pfam" id="PF06983">
    <property type="entry name" value="3-dmu-9_3-mt"/>
    <property type="match status" value="1"/>
</dbReference>
<reference evidence="2 3" key="1">
    <citation type="submission" date="2019-02" db="EMBL/GenBank/DDBJ databases">
        <title>Bacterial novel species Mucilaginibacter sp. 17JY9-4 isolated from soil.</title>
        <authorList>
            <person name="Jung H.-Y."/>
        </authorList>
    </citation>
    <scope>NUCLEOTIDE SEQUENCE [LARGE SCALE GENOMIC DNA]</scope>
    <source>
        <strain evidence="2 3">17JY9-4</strain>
    </source>
</reference>
<dbReference type="InterPro" id="IPR028973">
    <property type="entry name" value="PhnB-like"/>
</dbReference>
<dbReference type="PANTHER" id="PTHR33990:SF1">
    <property type="entry name" value="PROTEIN YJDN"/>
    <property type="match status" value="1"/>
</dbReference>
<dbReference type="OrthoDB" id="9795306at2"/>
<dbReference type="Gene3D" id="3.10.180.10">
    <property type="entry name" value="2,3-Dihydroxybiphenyl 1,2-Dioxygenase, domain 1"/>
    <property type="match status" value="1"/>
</dbReference>
<dbReference type="RefSeq" id="WP_129877288.1">
    <property type="nucleotide sequence ID" value="NZ_SEWG01000005.1"/>
</dbReference>
<dbReference type="InterPro" id="IPR029068">
    <property type="entry name" value="Glyas_Bleomycin-R_OHBP_Dase"/>
</dbReference>
<keyword evidence="3" id="KW-1185">Reference proteome</keyword>
<dbReference type="CDD" id="cd06588">
    <property type="entry name" value="PhnB_like"/>
    <property type="match status" value="1"/>
</dbReference>
<dbReference type="SUPFAM" id="SSF54593">
    <property type="entry name" value="Glyoxalase/Bleomycin resistance protein/Dihydroxybiphenyl dioxygenase"/>
    <property type="match status" value="1"/>
</dbReference>
<evidence type="ECO:0000313" key="3">
    <source>
        <dbReference type="Proteomes" id="UP000293331"/>
    </source>
</evidence>
<comment type="caution">
    <text evidence="2">The sequence shown here is derived from an EMBL/GenBank/DDBJ whole genome shotgun (WGS) entry which is preliminary data.</text>
</comment>
<name>A0A4Q5LKS5_9SPHI</name>
<sequence>MSKISAYINFKNNQCAEAMNFYQSVLGGELNLMPLKDSPMKDNFPAEAQGGILHADLTGPDFNLLGTDMPNSNIEATVGLVSLTITCATKAEVQQKFARFAEGGQVVHEIMTFFAGTMGNVIDKYGIGWGVFTEEK</sequence>
<dbReference type="PANTHER" id="PTHR33990">
    <property type="entry name" value="PROTEIN YJDN-RELATED"/>
    <property type="match status" value="1"/>
</dbReference>
<dbReference type="AlphaFoldDB" id="A0A4Q5LKS5"/>
<evidence type="ECO:0000313" key="2">
    <source>
        <dbReference type="EMBL" id="RYU89430.1"/>
    </source>
</evidence>
<organism evidence="2 3">
    <name type="scientific">Mucilaginibacter terrigena</name>
    <dbReference type="NCBI Taxonomy" id="2492395"/>
    <lineage>
        <taxon>Bacteria</taxon>
        <taxon>Pseudomonadati</taxon>
        <taxon>Bacteroidota</taxon>
        <taxon>Sphingobacteriia</taxon>
        <taxon>Sphingobacteriales</taxon>
        <taxon>Sphingobacteriaceae</taxon>
        <taxon>Mucilaginibacter</taxon>
    </lineage>
</organism>
<evidence type="ECO:0000259" key="1">
    <source>
        <dbReference type="Pfam" id="PF06983"/>
    </source>
</evidence>
<dbReference type="Proteomes" id="UP000293331">
    <property type="component" value="Unassembled WGS sequence"/>
</dbReference>
<proteinExistence type="predicted"/>
<gene>
    <name evidence="2" type="ORF">EWM62_13975</name>
</gene>
<feature type="domain" description="PhnB-like" evidence="1">
    <location>
        <begin position="3"/>
        <end position="131"/>
    </location>
</feature>